<dbReference type="SUPFAM" id="SSF48239">
    <property type="entry name" value="Terpenoid cyclases/Protein prenyltransferases"/>
    <property type="match status" value="1"/>
</dbReference>
<dbReference type="InterPro" id="IPR047565">
    <property type="entry name" value="Alpha-macroglob_thiol-ester_cl"/>
</dbReference>
<evidence type="ECO:0000256" key="2">
    <source>
        <dbReference type="ARBA" id="ARBA00022966"/>
    </source>
</evidence>
<dbReference type="InterPro" id="IPR011626">
    <property type="entry name" value="Alpha-macroglobulin_TED"/>
</dbReference>
<dbReference type="GO" id="GO:0005615">
    <property type="term" value="C:extracellular space"/>
    <property type="evidence" value="ECO:0007669"/>
    <property type="project" value="InterPro"/>
</dbReference>
<dbReference type="Gene3D" id="2.60.40.10">
    <property type="entry name" value="Immunoglobulins"/>
    <property type="match status" value="1"/>
</dbReference>
<dbReference type="Gene3D" id="2.60.120.1540">
    <property type="match status" value="1"/>
</dbReference>
<evidence type="ECO:0000259" key="4">
    <source>
        <dbReference type="Pfam" id="PF07678"/>
    </source>
</evidence>
<evidence type="ECO:0000313" key="6">
    <source>
        <dbReference type="Proteomes" id="UP001186944"/>
    </source>
</evidence>
<evidence type="ECO:0000313" key="5">
    <source>
        <dbReference type="EMBL" id="KAK3099668.1"/>
    </source>
</evidence>
<keyword evidence="6" id="KW-1185">Reference proteome</keyword>
<dbReference type="PANTHER" id="PTHR11412:SF136">
    <property type="entry name" value="CD109 ANTIGEN"/>
    <property type="match status" value="1"/>
</dbReference>
<evidence type="ECO:0000256" key="3">
    <source>
        <dbReference type="ARBA" id="ARBA00023157"/>
    </source>
</evidence>
<dbReference type="InterPro" id="IPR008930">
    <property type="entry name" value="Terpenoid_cyclase/PrenylTrfase"/>
</dbReference>
<organism evidence="5 6">
    <name type="scientific">Pinctada imbricata</name>
    <name type="common">Atlantic pearl-oyster</name>
    <name type="synonym">Pinctada martensii</name>
    <dbReference type="NCBI Taxonomy" id="66713"/>
    <lineage>
        <taxon>Eukaryota</taxon>
        <taxon>Metazoa</taxon>
        <taxon>Spiralia</taxon>
        <taxon>Lophotrochozoa</taxon>
        <taxon>Mollusca</taxon>
        <taxon>Bivalvia</taxon>
        <taxon>Autobranchia</taxon>
        <taxon>Pteriomorphia</taxon>
        <taxon>Pterioida</taxon>
        <taxon>Pterioidea</taxon>
        <taxon>Pteriidae</taxon>
        <taxon>Pinctada</taxon>
    </lineage>
</organism>
<dbReference type="EMBL" id="VSWD01000006">
    <property type="protein sequence ID" value="KAK3099668.1"/>
    <property type="molecule type" value="Genomic_DNA"/>
</dbReference>
<dbReference type="Gene3D" id="1.50.10.20">
    <property type="match status" value="1"/>
</dbReference>
<proteinExistence type="predicted"/>
<reference evidence="5" key="1">
    <citation type="submission" date="2019-08" db="EMBL/GenBank/DDBJ databases">
        <title>The improved chromosome-level genome for the pearl oyster Pinctada fucata martensii using PacBio sequencing and Hi-C.</title>
        <authorList>
            <person name="Zheng Z."/>
        </authorList>
    </citation>
    <scope>NUCLEOTIDE SEQUENCE</scope>
    <source>
        <strain evidence="5">ZZ-2019</strain>
        <tissue evidence="5">Adductor muscle</tissue>
    </source>
</reference>
<evidence type="ECO:0000256" key="1">
    <source>
        <dbReference type="ARBA" id="ARBA00022729"/>
    </source>
</evidence>
<sequence length="472" mass="52487">MTVRIEEYGEQIIQFVARNPADYQTTLDVVNKTLIVKPPGITNDYNIPSLISLTNEEVNKEMNLTLPDDAIAGTKQVYATVTGNIMAPTINGLDNLIRPPYGCGEQNMVTFAPTVYVMQYLIITNQFTYSLINKGHEMINRGMAKQLEFRRPDEGSFAIWGAYSEKGSTWLTSFVLRTFHHANKFAAANVDLNIIQEAITWLVNQQQSDGSFNIDDTVENYVMMGGVRDSKVTMTSYVLLSLLDNQNVVGCEEIVKEAIKNSVNYIVSNKDSLSKNQFGLAIAAYALVKCNRTEEANELYQLLVKGSVKEGGMLRWNEKCNSLCDSIEASWKSPNPRAQPIEIETASYALLYLSETGKIEDGMKITKWLTSQRNPTGGYSTSQDTVVSIEALSKFSVLVDSGVYNADLEISFSGQKGSVKINNQNTFLLQKIKVVVKYNVHAENMDTAFNINTTVEGATQTFDRISVQTCVS</sequence>
<dbReference type="InterPro" id="IPR050473">
    <property type="entry name" value="A2M/Complement_sys"/>
</dbReference>
<dbReference type="InterPro" id="IPR013783">
    <property type="entry name" value="Ig-like_fold"/>
</dbReference>
<keyword evidence="3" id="KW-1015">Disulfide bond</keyword>
<dbReference type="SMART" id="SM01419">
    <property type="entry name" value="Thiol-ester_cl"/>
    <property type="match status" value="1"/>
</dbReference>
<dbReference type="PANTHER" id="PTHR11412">
    <property type="entry name" value="MACROGLOBULIN / COMPLEMENT"/>
    <property type="match status" value="1"/>
</dbReference>
<dbReference type="InterPro" id="IPR019742">
    <property type="entry name" value="MacrogloblnA2_CS"/>
</dbReference>
<dbReference type="Proteomes" id="UP001186944">
    <property type="component" value="Unassembled WGS sequence"/>
</dbReference>
<name>A0AA88Y722_PINIB</name>
<dbReference type="AlphaFoldDB" id="A0AA88Y722"/>
<accession>A0AA88Y722</accession>
<feature type="domain" description="Alpha-macroglobulin-like TED" evidence="4">
    <location>
        <begin position="80"/>
        <end position="395"/>
    </location>
</feature>
<gene>
    <name evidence="5" type="ORF">FSP39_007760</name>
</gene>
<comment type="caution">
    <text evidence="5">The sequence shown here is derived from an EMBL/GenBank/DDBJ whole genome shotgun (WGS) entry which is preliminary data.</text>
</comment>
<protein>
    <recommendedName>
        <fullName evidence="4">Alpha-macroglobulin-like TED domain-containing protein</fullName>
    </recommendedName>
</protein>
<dbReference type="PROSITE" id="PS00477">
    <property type="entry name" value="ALPHA_2_MACROGLOBULIN"/>
    <property type="match status" value="1"/>
</dbReference>
<keyword evidence="2" id="KW-0882">Thioester bond</keyword>
<keyword evidence="1" id="KW-0732">Signal</keyword>
<dbReference type="Pfam" id="PF07678">
    <property type="entry name" value="TED_complement"/>
    <property type="match status" value="1"/>
</dbReference>